<evidence type="ECO:0000256" key="10">
    <source>
        <dbReference type="ARBA" id="ARBA00023049"/>
    </source>
</evidence>
<evidence type="ECO:0000256" key="11">
    <source>
        <dbReference type="ARBA" id="ARBA00023128"/>
    </source>
</evidence>
<comment type="similarity">
    <text evidence="3">Belongs to the peptidase M16 family. PreP subfamily.</text>
</comment>
<dbReference type="PANTHER" id="PTHR43016">
    <property type="entry name" value="PRESEQUENCE PROTEASE"/>
    <property type="match status" value="1"/>
</dbReference>
<dbReference type="InterPro" id="IPR011765">
    <property type="entry name" value="Pept_M16_N"/>
</dbReference>
<keyword evidence="5" id="KW-0645">Protease</keyword>
<dbReference type="InterPro" id="IPR011249">
    <property type="entry name" value="Metalloenz_LuxS/M16"/>
</dbReference>
<name>A0A7R9TU47_9VIRI</name>
<gene>
    <name evidence="13" type="ORF">PCOL08062_LOCUS9067</name>
</gene>
<dbReference type="SUPFAM" id="SSF63411">
    <property type="entry name" value="LuxS/MPP-like metallohydrolase"/>
    <property type="match status" value="4"/>
</dbReference>
<comment type="subcellular location">
    <subcellularLocation>
        <location evidence="2">Mitochondrion</location>
    </subcellularLocation>
</comment>
<keyword evidence="8" id="KW-0862">Zinc</keyword>
<accession>A0A7R9TU47</accession>
<dbReference type="EMBL" id="HBDZ01011844">
    <property type="protein sequence ID" value="CAD8245280.1"/>
    <property type="molecule type" value="Transcribed_RNA"/>
</dbReference>
<evidence type="ECO:0000256" key="2">
    <source>
        <dbReference type="ARBA" id="ARBA00004173"/>
    </source>
</evidence>
<dbReference type="SMART" id="SM01264">
    <property type="entry name" value="M16C_associated"/>
    <property type="match status" value="1"/>
</dbReference>
<dbReference type="InterPro" id="IPR013578">
    <property type="entry name" value="Peptidase_M16C_assoc"/>
</dbReference>
<dbReference type="Pfam" id="PF00675">
    <property type="entry name" value="Peptidase_M16"/>
    <property type="match status" value="1"/>
</dbReference>
<keyword evidence="10" id="KW-0482">Metalloprotease</keyword>
<proteinExistence type="inferred from homology"/>
<evidence type="ECO:0000313" key="13">
    <source>
        <dbReference type="EMBL" id="CAD8245280.1"/>
    </source>
</evidence>
<organism evidence="13">
    <name type="scientific">Prasinoderma coloniale</name>
    <dbReference type="NCBI Taxonomy" id="156133"/>
    <lineage>
        <taxon>Eukaryota</taxon>
        <taxon>Viridiplantae</taxon>
        <taxon>Prasinodermophyta</taxon>
        <taxon>Prasinodermophyceae</taxon>
        <taxon>Prasinodermales</taxon>
        <taxon>Prasinodermaceae</taxon>
        <taxon>Prasinoderma</taxon>
    </lineage>
</organism>
<keyword evidence="6" id="KW-0479">Metal-binding</keyword>
<keyword evidence="9" id="KW-0809">Transit peptide</keyword>
<sequence length="992" mass="107262">VDAYNVVCYELLHKRTGARWLHVDADDSNNVFNVAFRTTPVDDTGVAHILEHTALCGSKRFPVRDPFFNMLKRSLSTFMNAMTAADYTMYPFSTPNEQDYFNLLGVYLDAAFFPRLERVDFLQEGHRLEFKDTTDPESGLMFKGVVFNEMKGAMGSQGARLHRAVGAKLFPTSTYHWNSGGDPVSIPELTHDDLVAFHRTHYHPSNARFFSYGDLPLEATLQRAQDLALGAFDALDVSALDVTDEVRYTEPQRNEVRVPADAVVADPTKQSVVSVAWLQVNQIADGESLDSFALRVASDLLLSGPQATFYAPLLESKLGSGFAPGTGYASSRRETSFSVGLKGVADDDIAKVEEVILATVDEVAREGFPRERVNATLHQLELGAARVSSSFGIQTGMAVMSTWVHGGDALRPLRTAENAAKLVRALDADPNYWQSLLRRHLVDNKHRVTTVATADKEYDAKLEKAEEERVAAIEEGLTGDDKQRIVEECVALKKAQEAEADVELLPTLTVDVVPRLAQTYPSKHEECRGVPLQVDVQPTNGLTFAKVVFDVRGLPDRLVPYLDLFTSWISDLGTEKMDYRELSQAIKATTGGISAEQDFVPAISDADRCEAVVSLRAHALDRNVATMFELLGDVATSARWTTEEGRVEVLLTRLAAAVGSSLSSQGNAYAASLAKSAIRPYSAVEERSEGLPLVVELQRLVGEGQAGTREVCAAMAEIAAHVFGGGAPVLRARLSAEEGALDAAREGLGSLLDRLTAARKGAATDECGAETERTLGDALSSFEPGNAKTFVAVPTQTNYCVASVRTVPYEHPDSAALYLLAQAMSTCYLHREIREKGGAYGGGCSASPMTGTFTCSSYRDPGTLATLRAFEGAVTWAATPGSITAKDLQEAHLRAFKSLDAPLSPQSRGTALFTNRLDDASRQRFRDALLACTPDSLRAAAEAHLVGKPMSIAIVGNSAAVPVEHSVDGWTVLGADGEPLLKSKDDEGESKA</sequence>
<keyword evidence="11" id="KW-0496">Mitochondrion</keyword>
<feature type="non-terminal residue" evidence="13">
    <location>
        <position position="1"/>
    </location>
</feature>
<dbReference type="Pfam" id="PF08367">
    <property type="entry name" value="M16C_assoc"/>
    <property type="match status" value="1"/>
</dbReference>
<dbReference type="AlphaFoldDB" id="A0A7R9TU47"/>
<dbReference type="InterPro" id="IPR055130">
    <property type="entry name" value="PreP_C"/>
</dbReference>
<dbReference type="GO" id="GO:0016485">
    <property type="term" value="P:protein processing"/>
    <property type="evidence" value="ECO:0007669"/>
    <property type="project" value="TreeGrafter"/>
</dbReference>
<dbReference type="GO" id="GO:0046872">
    <property type="term" value="F:metal ion binding"/>
    <property type="evidence" value="ECO:0007669"/>
    <property type="project" value="UniProtKB-KW"/>
</dbReference>
<dbReference type="GO" id="GO:0005739">
    <property type="term" value="C:mitochondrion"/>
    <property type="evidence" value="ECO:0007669"/>
    <property type="project" value="UniProtKB-SubCell"/>
</dbReference>
<evidence type="ECO:0000256" key="8">
    <source>
        <dbReference type="ARBA" id="ARBA00022833"/>
    </source>
</evidence>
<comment type="cofactor">
    <cofactor evidence="1">
        <name>Zn(2+)</name>
        <dbReference type="ChEBI" id="CHEBI:29105"/>
    </cofactor>
</comment>
<evidence type="ECO:0000259" key="12">
    <source>
        <dbReference type="SMART" id="SM01264"/>
    </source>
</evidence>
<dbReference type="FunFam" id="3.30.830.10:FF:000013">
    <property type="entry name" value="Mitochondrial presequence protease"/>
    <property type="match status" value="1"/>
</dbReference>
<evidence type="ECO:0000256" key="7">
    <source>
        <dbReference type="ARBA" id="ARBA00022801"/>
    </source>
</evidence>
<evidence type="ECO:0000256" key="5">
    <source>
        <dbReference type="ARBA" id="ARBA00022670"/>
    </source>
</evidence>
<evidence type="ECO:0000256" key="4">
    <source>
        <dbReference type="ARBA" id="ARBA00020167"/>
    </source>
</evidence>
<dbReference type="PANTHER" id="PTHR43016:SF13">
    <property type="entry name" value="PRESEQUENCE PROTEASE, MITOCHONDRIAL"/>
    <property type="match status" value="1"/>
</dbReference>
<dbReference type="Pfam" id="PF05193">
    <property type="entry name" value="Peptidase_M16_C"/>
    <property type="match status" value="1"/>
</dbReference>
<dbReference type="Pfam" id="PF22516">
    <property type="entry name" value="PreP_C"/>
    <property type="match status" value="1"/>
</dbReference>
<evidence type="ECO:0000256" key="6">
    <source>
        <dbReference type="ARBA" id="ARBA00022723"/>
    </source>
</evidence>
<evidence type="ECO:0000256" key="3">
    <source>
        <dbReference type="ARBA" id="ARBA00007575"/>
    </source>
</evidence>
<evidence type="ECO:0000256" key="1">
    <source>
        <dbReference type="ARBA" id="ARBA00001947"/>
    </source>
</evidence>
<evidence type="ECO:0000256" key="9">
    <source>
        <dbReference type="ARBA" id="ARBA00022946"/>
    </source>
</evidence>
<dbReference type="Gene3D" id="3.30.830.10">
    <property type="entry name" value="Metalloenzyme, LuxS/M16 peptidase-like"/>
    <property type="match status" value="4"/>
</dbReference>
<feature type="domain" description="Peptidase M16C associated" evidence="12">
    <location>
        <begin position="452"/>
        <end position="700"/>
    </location>
</feature>
<protein>
    <recommendedName>
        <fullName evidence="4">Presequence protease, mitochondrial</fullName>
    </recommendedName>
</protein>
<keyword evidence="7" id="KW-0378">Hydrolase</keyword>
<reference evidence="13" key="1">
    <citation type="submission" date="2021-01" db="EMBL/GenBank/DDBJ databases">
        <authorList>
            <person name="Corre E."/>
            <person name="Pelletier E."/>
            <person name="Niang G."/>
            <person name="Scheremetjew M."/>
            <person name="Finn R."/>
            <person name="Kale V."/>
            <person name="Holt S."/>
            <person name="Cochrane G."/>
            <person name="Meng A."/>
            <person name="Brown T."/>
            <person name="Cohen L."/>
        </authorList>
    </citation>
    <scope>NUCLEOTIDE SEQUENCE</scope>
    <source>
        <strain evidence="13">CCMP1413</strain>
    </source>
</reference>
<dbReference type="GO" id="GO:0004222">
    <property type="term" value="F:metalloendopeptidase activity"/>
    <property type="evidence" value="ECO:0007669"/>
    <property type="project" value="TreeGrafter"/>
</dbReference>
<dbReference type="FunFam" id="3.30.830.10:FF:000009">
    <property type="entry name" value="Presequence protease, mitochondrial"/>
    <property type="match status" value="1"/>
</dbReference>
<dbReference type="FunFam" id="3.30.830.10:FF:000011">
    <property type="entry name" value="Presequence protease, mitochondrial"/>
    <property type="match status" value="1"/>
</dbReference>
<dbReference type="InterPro" id="IPR007863">
    <property type="entry name" value="Peptidase_M16_C"/>
</dbReference>